<dbReference type="EMBL" id="JAIXNE010000006">
    <property type="protein sequence ID" value="MCA6078478.1"/>
    <property type="molecule type" value="Genomic_DNA"/>
</dbReference>
<dbReference type="Pfam" id="PF13778">
    <property type="entry name" value="DUF4174"/>
    <property type="match status" value="1"/>
</dbReference>
<comment type="caution">
    <text evidence="3">The sequence shown here is derived from an EMBL/GenBank/DDBJ whole genome shotgun (WGS) entry which is preliminary data.</text>
</comment>
<sequence length="121" mass="14083">MSFSQSYEKQFIWSKRVIILLADSPDNKNFKTQMKIFGMEKKEMEERDLIVLTNHSAEIPVSDRMQLFQKYASVNTDFTILLLGKDGGVKLKKNEPVSASELFSLIDSMPMRRSEMKDQKR</sequence>
<protein>
    <submittedName>
        <fullName evidence="3">DUF4174 domain-containing protein</fullName>
    </submittedName>
</protein>
<accession>A0A9X1HUE1</accession>
<reference evidence="3" key="1">
    <citation type="submission" date="2021-09" db="EMBL/GenBank/DDBJ databases">
        <title>Fulvivirga sp. isolated from coastal sediment.</title>
        <authorList>
            <person name="Yu H."/>
        </authorList>
    </citation>
    <scope>NUCLEOTIDE SEQUENCE</scope>
    <source>
        <strain evidence="3">1062</strain>
    </source>
</reference>
<organism evidence="3 4">
    <name type="scientific">Fulvivirga sedimenti</name>
    <dbReference type="NCBI Taxonomy" id="2879465"/>
    <lineage>
        <taxon>Bacteria</taxon>
        <taxon>Pseudomonadati</taxon>
        <taxon>Bacteroidota</taxon>
        <taxon>Cytophagia</taxon>
        <taxon>Cytophagales</taxon>
        <taxon>Fulvivirgaceae</taxon>
        <taxon>Fulvivirga</taxon>
    </lineage>
</organism>
<feature type="domain" description="DUF4174" evidence="2">
    <location>
        <begin position="9"/>
        <end position="115"/>
    </location>
</feature>
<proteinExistence type="predicted"/>
<name>A0A9X1HUE1_9BACT</name>
<gene>
    <name evidence="3" type="ORF">LDX50_26630</name>
</gene>
<keyword evidence="1" id="KW-0732">Signal</keyword>
<evidence type="ECO:0000259" key="2">
    <source>
        <dbReference type="Pfam" id="PF13778"/>
    </source>
</evidence>
<evidence type="ECO:0000313" key="4">
    <source>
        <dbReference type="Proteomes" id="UP001139409"/>
    </source>
</evidence>
<dbReference type="Proteomes" id="UP001139409">
    <property type="component" value="Unassembled WGS sequence"/>
</dbReference>
<keyword evidence="4" id="KW-1185">Reference proteome</keyword>
<evidence type="ECO:0000313" key="3">
    <source>
        <dbReference type="EMBL" id="MCA6078478.1"/>
    </source>
</evidence>
<dbReference type="InterPro" id="IPR025232">
    <property type="entry name" value="DUF4174"/>
</dbReference>
<dbReference type="RefSeq" id="WP_225699336.1">
    <property type="nucleotide sequence ID" value="NZ_JAIXNE010000006.1"/>
</dbReference>
<dbReference type="AlphaFoldDB" id="A0A9X1HUE1"/>
<evidence type="ECO:0000256" key="1">
    <source>
        <dbReference type="ARBA" id="ARBA00022729"/>
    </source>
</evidence>